<dbReference type="InterPro" id="IPR043519">
    <property type="entry name" value="NT_sf"/>
</dbReference>
<evidence type="ECO:0000313" key="3">
    <source>
        <dbReference type="Proteomes" id="UP000190285"/>
    </source>
</evidence>
<dbReference type="EMBL" id="FUZT01000003">
    <property type="protein sequence ID" value="SKC54542.1"/>
    <property type="molecule type" value="Genomic_DNA"/>
</dbReference>
<dbReference type="SUPFAM" id="SSF81301">
    <property type="entry name" value="Nucleotidyltransferase"/>
    <property type="match status" value="1"/>
</dbReference>
<dbReference type="InterPro" id="IPR002934">
    <property type="entry name" value="Polymerase_NTP_transf_dom"/>
</dbReference>
<dbReference type="Pfam" id="PF01909">
    <property type="entry name" value="NTP_transf_2"/>
    <property type="match status" value="1"/>
</dbReference>
<feature type="domain" description="Polymerase nucleotidyl transferase" evidence="1">
    <location>
        <begin position="15"/>
        <end position="53"/>
    </location>
</feature>
<gene>
    <name evidence="2" type="ORF">SAMN02194393_01312</name>
</gene>
<dbReference type="RefSeq" id="WP_170917304.1">
    <property type="nucleotide sequence ID" value="NZ_FUZT01000003.1"/>
</dbReference>
<evidence type="ECO:0000313" key="2">
    <source>
        <dbReference type="EMBL" id="SKC54542.1"/>
    </source>
</evidence>
<organism evidence="2 3">
    <name type="scientific">Maledivibacter halophilus</name>
    <dbReference type="NCBI Taxonomy" id="36842"/>
    <lineage>
        <taxon>Bacteria</taxon>
        <taxon>Bacillati</taxon>
        <taxon>Bacillota</taxon>
        <taxon>Clostridia</taxon>
        <taxon>Peptostreptococcales</taxon>
        <taxon>Caminicellaceae</taxon>
        <taxon>Maledivibacter</taxon>
    </lineage>
</organism>
<dbReference type="STRING" id="36842.SAMN02194393_01312"/>
<proteinExistence type="predicted"/>
<accession>A0A1T5JSU1</accession>
<dbReference type="GO" id="GO:0016779">
    <property type="term" value="F:nucleotidyltransferase activity"/>
    <property type="evidence" value="ECO:0007669"/>
    <property type="project" value="InterPro"/>
</dbReference>
<keyword evidence="2" id="KW-0808">Transferase</keyword>
<evidence type="ECO:0000259" key="1">
    <source>
        <dbReference type="Pfam" id="PF01909"/>
    </source>
</evidence>
<protein>
    <submittedName>
        <fullName evidence="2">Nucleotidyltransferase domain-containing protein</fullName>
    </submittedName>
</protein>
<reference evidence="2 3" key="1">
    <citation type="submission" date="2017-02" db="EMBL/GenBank/DDBJ databases">
        <authorList>
            <person name="Peterson S.W."/>
        </authorList>
    </citation>
    <scope>NUCLEOTIDE SEQUENCE [LARGE SCALE GENOMIC DNA]</scope>
    <source>
        <strain evidence="2 3">M1</strain>
    </source>
</reference>
<dbReference type="Gene3D" id="3.30.460.10">
    <property type="entry name" value="Beta Polymerase, domain 2"/>
    <property type="match status" value="1"/>
</dbReference>
<dbReference type="Proteomes" id="UP000190285">
    <property type="component" value="Unassembled WGS sequence"/>
</dbReference>
<keyword evidence="3" id="KW-1185">Reference proteome</keyword>
<dbReference type="AlphaFoldDB" id="A0A1T5JSU1"/>
<sequence>MMTSSVISIKTIKEKMIPILKSYPVDKAILVGSSVKDEAIYGSDIDLYIDTKKY</sequence>
<name>A0A1T5JSU1_9FIRM</name>